<dbReference type="Pfam" id="PF12638">
    <property type="entry name" value="Staygreen"/>
    <property type="match status" value="1"/>
</dbReference>
<name>A0A1H8LT36_9BACI</name>
<evidence type="ECO:0000259" key="2">
    <source>
        <dbReference type="Pfam" id="PF12638"/>
    </source>
</evidence>
<reference evidence="3 4" key="1">
    <citation type="submission" date="2016-10" db="EMBL/GenBank/DDBJ databases">
        <authorList>
            <person name="de Groot N.N."/>
        </authorList>
    </citation>
    <scope>NUCLEOTIDE SEQUENCE [LARGE SCALE GENOMIC DNA]</scope>
    <source>
        <strain evidence="3 4">CGMCC 1.10434</strain>
    </source>
</reference>
<keyword evidence="4" id="KW-1185">Reference proteome</keyword>
<evidence type="ECO:0000256" key="1">
    <source>
        <dbReference type="ARBA" id="ARBA00022946"/>
    </source>
</evidence>
<dbReference type="STRING" id="872970.SAMN04488134_103308"/>
<proteinExistence type="predicted"/>
<keyword evidence="1" id="KW-0809">Transit peptide</keyword>
<sequence length="149" mass="17576">MHVFDPSKLYVIFSSCVSQVDPIIGRVYTLTHSDERGFLFLDIGLRIAHERIQPTRDEVIGRWCYENGIWILQISVWIGADEDQNLKKRDYIFRRELPLALEAIFFGDRALILTNQFLTMAPIKVHFQSEKQEFNRIECWGTILDFMFC</sequence>
<accession>A0A1H8LT36</accession>
<dbReference type="EMBL" id="FODJ01000003">
    <property type="protein sequence ID" value="SEO08016.1"/>
    <property type="molecule type" value="Genomic_DNA"/>
</dbReference>
<dbReference type="PANTHER" id="PTHR31750:SF4">
    <property type="entry name" value="LP06106P"/>
    <property type="match status" value="1"/>
</dbReference>
<feature type="domain" description="Staygreen protein" evidence="2">
    <location>
        <begin position="4"/>
        <end position="145"/>
    </location>
</feature>
<dbReference type="AlphaFoldDB" id="A0A1H8LT36"/>
<protein>
    <submittedName>
        <fullName evidence="3">Staygreen protein</fullName>
    </submittedName>
</protein>
<evidence type="ECO:0000313" key="4">
    <source>
        <dbReference type="Proteomes" id="UP000199300"/>
    </source>
</evidence>
<evidence type="ECO:0000313" key="3">
    <source>
        <dbReference type="EMBL" id="SEO08016.1"/>
    </source>
</evidence>
<dbReference type="InterPro" id="IPR024438">
    <property type="entry name" value="Staygreen"/>
</dbReference>
<dbReference type="Proteomes" id="UP000199300">
    <property type="component" value="Unassembled WGS sequence"/>
</dbReference>
<gene>
    <name evidence="3" type="ORF">SAMN04488134_103308</name>
</gene>
<organism evidence="3 4">
    <name type="scientific">Amphibacillus marinus</name>
    <dbReference type="NCBI Taxonomy" id="872970"/>
    <lineage>
        <taxon>Bacteria</taxon>
        <taxon>Bacillati</taxon>
        <taxon>Bacillota</taxon>
        <taxon>Bacilli</taxon>
        <taxon>Bacillales</taxon>
        <taxon>Bacillaceae</taxon>
        <taxon>Amphibacillus</taxon>
    </lineage>
</organism>
<dbReference type="RefSeq" id="WP_177178242.1">
    <property type="nucleotide sequence ID" value="NZ_FODJ01000003.1"/>
</dbReference>
<dbReference type="PANTHER" id="PTHR31750">
    <property type="entry name" value="PROTEIN STAY-GREEN 1, CHLOROPLASTIC-RELATED"/>
    <property type="match status" value="1"/>
</dbReference>